<dbReference type="InterPro" id="IPR018650">
    <property type="entry name" value="STSV1_Orf64"/>
</dbReference>
<accession>A0A8J3BIY8</accession>
<keyword evidence="1" id="KW-0812">Transmembrane</keyword>
<evidence type="ECO:0000313" key="2">
    <source>
        <dbReference type="EMBL" id="GGK17725.1"/>
    </source>
</evidence>
<feature type="transmembrane region" description="Helical" evidence="1">
    <location>
        <begin position="112"/>
        <end position="130"/>
    </location>
</feature>
<proteinExistence type="predicted"/>
<dbReference type="Proteomes" id="UP000662200">
    <property type="component" value="Unassembled WGS sequence"/>
</dbReference>
<evidence type="ECO:0008006" key="4">
    <source>
        <dbReference type="Google" id="ProtNLM"/>
    </source>
</evidence>
<keyword evidence="1" id="KW-0472">Membrane</keyword>
<evidence type="ECO:0000313" key="3">
    <source>
        <dbReference type="Proteomes" id="UP000662200"/>
    </source>
</evidence>
<dbReference type="Pfam" id="PF09852">
    <property type="entry name" value="DUF2079"/>
    <property type="match status" value="1"/>
</dbReference>
<sequence>MGRVRVVPYALAAVFAALYAALGVLRYARMQATAFDLGIFTQAVRSYAELRAPTADLKGPGFPLLGDHFHPILATLAPAYAVLPSPVTLVVAQALLFAVSVIPVTRIGMHRLGTWPGALLGVAYALSFGIQQAMVFDFHEIAFAVPLLAFAAEALLRERWAAAMWWTLPLLLVKEDQAALVVAVGGYLALRGQWRRGAVLAGIGVAVGLLVLLVVIPAINPAGEYPYLGTADGGAANPLVRLFAPAAKWHLVYLLLLCVGFLALLSPLTLVAAVPLALRFWTEKPAYWAVGFHYNSVLMPLLFVAAVDGLARLAGWLRARPAVAPRVPWVTVAVAALVAGYAVVGTVRDQPLGLLLDPGQRRVSSTVVAAKRFLAATVPDGAVVAADNRIAPHLVSRCTVRMFPDAVDPRGNPLPVPRPPDTEWIAVREPPGSFPLDPAAYRAYVATLPARGYTLVGTEAGISVYRRAAPPAGGVSG</sequence>
<dbReference type="EMBL" id="BMQC01000002">
    <property type="protein sequence ID" value="GGK17725.1"/>
    <property type="molecule type" value="Genomic_DNA"/>
</dbReference>
<dbReference type="AlphaFoldDB" id="A0A8J3BIY8"/>
<keyword evidence="1" id="KW-1133">Transmembrane helix</keyword>
<gene>
    <name evidence="2" type="ORF">GCM10010124_07840</name>
</gene>
<dbReference type="RefSeq" id="WP_189112784.1">
    <property type="nucleotide sequence ID" value="NZ_BMQC01000002.1"/>
</dbReference>
<name>A0A8J3BIY8_9ACTN</name>
<feature type="transmembrane region" description="Helical" evidence="1">
    <location>
        <begin position="87"/>
        <end position="105"/>
    </location>
</feature>
<feature type="transmembrane region" description="Helical" evidence="1">
    <location>
        <begin position="286"/>
        <end position="307"/>
    </location>
</feature>
<feature type="transmembrane region" description="Helical" evidence="1">
    <location>
        <begin position="198"/>
        <end position="219"/>
    </location>
</feature>
<comment type="caution">
    <text evidence="2">The sequence shown here is derived from an EMBL/GenBank/DDBJ whole genome shotgun (WGS) entry which is preliminary data.</text>
</comment>
<reference evidence="2" key="2">
    <citation type="submission" date="2020-09" db="EMBL/GenBank/DDBJ databases">
        <authorList>
            <person name="Sun Q."/>
            <person name="Ohkuma M."/>
        </authorList>
    </citation>
    <scope>NUCLEOTIDE SEQUENCE</scope>
    <source>
        <strain evidence="2">JCM 3091</strain>
    </source>
</reference>
<feature type="transmembrane region" description="Helical" evidence="1">
    <location>
        <begin position="136"/>
        <end position="156"/>
    </location>
</feature>
<feature type="transmembrane region" description="Helical" evidence="1">
    <location>
        <begin position="327"/>
        <end position="347"/>
    </location>
</feature>
<protein>
    <recommendedName>
        <fullName evidence="4">DUF2079 domain-containing protein</fullName>
    </recommendedName>
</protein>
<feature type="transmembrane region" description="Helical" evidence="1">
    <location>
        <begin position="7"/>
        <end position="28"/>
    </location>
</feature>
<keyword evidence="3" id="KW-1185">Reference proteome</keyword>
<feature type="transmembrane region" description="Helical" evidence="1">
    <location>
        <begin position="251"/>
        <end position="274"/>
    </location>
</feature>
<reference evidence="2" key="1">
    <citation type="journal article" date="2014" name="Int. J. Syst. Evol. Microbiol.">
        <title>Complete genome sequence of Corynebacterium casei LMG S-19264T (=DSM 44701T), isolated from a smear-ripened cheese.</title>
        <authorList>
            <consortium name="US DOE Joint Genome Institute (JGI-PGF)"/>
            <person name="Walter F."/>
            <person name="Albersmeier A."/>
            <person name="Kalinowski J."/>
            <person name="Ruckert C."/>
        </authorList>
    </citation>
    <scope>NUCLEOTIDE SEQUENCE</scope>
    <source>
        <strain evidence="2">JCM 3091</strain>
    </source>
</reference>
<organism evidence="2 3">
    <name type="scientific">Pilimelia terevasa</name>
    <dbReference type="NCBI Taxonomy" id="53372"/>
    <lineage>
        <taxon>Bacteria</taxon>
        <taxon>Bacillati</taxon>
        <taxon>Actinomycetota</taxon>
        <taxon>Actinomycetes</taxon>
        <taxon>Micromonosporales</taxon>
        <taxon>Micromonosporaceae</taxon>
        <taxon>Pilimelia</taxon>
    </lineage>
</organism>
<evidence type="ECO:0000256" key="1">
    <source>
        <dbReference type="SAM" id="Phobius"/>
    </source>
</evidence>